<evidence type="ECO:0000313" key="2">
    <source>
        <dbReference type="Proteomes" id="UP001597045"/>
    </source>
</evidence>
<reference evidence="2" key="1">
    <citation type="journal article" date="2019" name="Int. J. Syst. Evol. Microbiol.">
        <title>The Global Catalogue of Microorganisms (GCM) 10K type strain sequencing project: providing services to taxonomists for standard genome sequencing and annotation.</title>
        <authorList>
            <consortium name="The Broad Institute Genomics Platform"/>
            <consortium name="The Broad Institute Genome Sequencing Center for Infectious Disease"/>
            <person name="Wu L."/>
            <person name="Ma J."/>
        </authorList>
    </citation>
    <scope>NUCLEOTIDE SEQUENCE [LARGE SCALE GENOMIC DNA]</scope>
    <source>
        <strain evidence="2">JCM 31486</strain>
    </source>
</reference>
<evidence type="ECO:0000313" key="1">
    <source>
        <dbReference type="EMBL" id="MFD1050487.1"/>
    </source>
</evidence>
<feature type="non-terminal residue" evidence="1">
    <location>
        <position position="78"/>
    </location>
</feature>
<gene>
    <name evidence="1" type="ORF">ACFQ1S_35665</name>
</gene>
<proteinExistence type="predicted"/>
<organism evidence="1 2">
    <name type="scientific">Kibdelosporangium lantanae</name>
    <dbReference type="NCBI Taxonomy" id="1497396"/>
    <lineage>
        <taxon>Bacteria</taxon>
        <taxon>Bacillati</taxon>
        <taxon>Actinomycetota</taxon>
        <taxon>Actinomycetes</taxon>
        <taxon>Pseudonocardiales</taxon>
        <taxon>Pseudonocardiaceae</taxon>
        <taxon>Kibdelosporangium</taxon>
    </lineage>
</organism>
<sequence>MIKIEIFDTMPLYSEGIVSFLGRNGIDVVVADLSFGLSPLPPDVCVIDPAVVDGELLPGFLRRVSRGAPVLLLVPDAE</sequence>
<protein>
    <recommendedName>
        <fullName evidence="3">DNA-binding response regulator</fullName>
    </recommendedName>
</protein>
<dbReference type="Proteomes" id="UP001597045">
    <property type="component" value="Unassembled WGS sequence"/>
</dbReference>
<dbReference type="EMBL" id="JBHTIS010002874">
    <property type="protein sequence ID" value="MFD1050487.1"/>
    <property type="molecule type" value="Genomic_DNA"/>
</dbReference>
<evidence type="ECO:0008006" key="3">
    <source>
        <dbReference type="Google" id="ProtNLM"/>
    </source>
</evidence>
<name>A0ABW3MJY5_9PSEU</name>
<keyword evidence="2" id="KW-1185">Reference proteome</keyword>
<comment type="caution">
    <text evidence="1">The sequence shown here is derived from an EMBL/GenBank/DDBJ whole genome shotgun (WGS) entry which is preliminary data.</text>
</comment>
<accession>A0ABW3MJY5</accession>